<dbReference type="EC" id="1.14.13.9" evidence="9"/>
<protein>
    <recommendedName>
        <fullName evidence="9">Kynurenine 3-monooxygenase</fullName>
        <ecNumber evidence="9">1.14.13.9</ecNumber>
    </recommendedName>
    <alternativeName>
        <fullName evidence="9">Kynurenine 3-hydroxylase</fullName>
    </alternativeName>
</protein>
<dbReference type="AlphaFoldDB" id="A0A2T0WSL1"/>
<comment type="caution">
    <text evidence="11">The sequence shown here is derived from an EMBL/GenBank/DDBJ whole genome shotgun (WGS) entry which is preliminary data.</text>
</comment>
<evidence type="ECO:0000256" key="9">
    <source>
        <dbReference type="HAMAP-Rule" id="MF_01971"/>
    </source>
</evidence>
<gene>
    <name evidence="9" type="primary">kmo</name>
    <name evidence="11" type="ORF">CLW00_102169</name>
</gene>
<dbReference type="FunFam" id="3.50.50.60:FF:000185">
    <property type="entry name" value="Kynurenine 3-monooxygenase"/>
    <property type="match status" value="1"/>
</dbReference>
<evidence type="ECO:0000313" key="12">
    <source>
        <dbReference type="Proteomes" id="UP000238157"/>
    </source>
</evidence>
<dbReference type="InterPro" id="IPR027545">
    <property type="entry name" value="Kynurenine_monooxygenase"/>
</dbReference>
<keyword evidence="3 9" id="KW-0662">Pyridine nucleotide biosynthesis</keyword>
<dbReference type="Gene3D" id="3.50.50.60">
    <property type="entry name" value="FAD/NAD(P)-binding domain"/>
    <property type="match status" value="1"/>
</dbReference>
<dbReference type="GO" id="GO:0004502">
    <property type="term" value="F:kynurenine 3-monooxygenase activity"/>
    <property type="evidence" value="ECO:0007669"/>
    <property type="project" value="UniProtKB-UniRule"/>
</dbReference>
<dbReference type="PANTHER" id="PTHR46028:SF2">
    <property type="entry name" value="KYNURENINE 3-MONOOXYGENASE"/>
    <property type="match status" value="1"/>
</dbReference>
<dbReference type="GO" id="GO:0006569">
    <property type="term" value="P:L-tryptophan catabolic process"/>
    <property type="evidence" value="ECO:0007669"/>
    <property type="project" value="UniProtKB-UniRule"/>
</dbReference>
<dbReference type="GO" id="GO:0043420">
    <property type="term" value="P:anthranilate metabolic process"/>
    <property type="evidence" value="ECO:0007669"/>
    <property type="project" value="UniProtKB-UniRule"/>
</dbReference>
<evidence type="ECO:0000256" key="4">
    <source>
        <dbReference type="ARBA" id="ARBA00022827"/>
    </source>
</evidence>
<evidence type="ECO:0000256" key="2">
    <source>
        <dbReference type="ARBA" id="ARBA00022630"/>
    </source>
</evidence>
<evidence type="ECO:0000259" key="10">
    <source>
        <dbReference type="Pfam" id="PF01494"/>
    </source>
</evidence>
<reference evidence="11 12" key="1">
    <citation type="submission" date="2018-03" db="EMBL/GenBank/DDBJ databases">
        <title>Genomic Encyclopedia of Archaeal and Bacterial Type Strains, Phase II (KMG-II): from individual species to whole genera.</title>
        <authorList>
            <person name="Goeker M."/>
        </authorList>
    </citation>
    <scope>NUCLEOTIDE SEQUENCE [LARGE SCALE GENOMIC DNA]</scope>
    <source>
        <strain evidence="11 12">DSM 27929</strain>
    </source>
</reference>
<evidence type="ECO:0000256" key="3">
    <source>
        <dbReference type="ARBA" id="ARBA00022642"/>
    </source>
</evidence>
<dbReference type="HAMAP" id="MF_01971">
    <property type="entry name" value="Kynurenine_monooxygenase"/>
    <property type="match status" value="1"/>
</dbReference>
<dbReference type="Proteomes" id="UP000238157">
    <property type="component" value="Unassembled WGS sequence"/>
</dbReference>
<name>A0A2T0WSL1_9BACT</name>
<organism evidence="11 12">
    <name type="scientific">Mongoliibacter ruber</name>
    <dbReference type="NCBI Taxonomy" id="1750599"/>
    <lineage>
        <taxon>Bacteria</taxon>
        <taxon>Pseudomonadati</taxon>
        <taxon>Bacteroidota</taxon>
        <taxon>Cytophagia</taxon>
        <taxon>Cytophagales</taxon>
        <taxon>Cyclobacteriaceae</taxon>
        <taxon>Mongoliibacter</taxon>
    </lineage>
</organism>
<comment type="function">
    <text evidence="9">Catalyzes the hydroxylation of L-kynurenine (L-Kyn) to form 3-hydroxy-L-kynurenine (L-3OHKyn). Required for synthesis of quinolinic acid.</text>
</comment>
<keyword evidence="5 9" id="KW-0521">NADP</keyword>
<dbReference type="InterPro" id="IPR002938">
    <property type="entry name" value="FAD-bd"/>
</dbReference>
<dbReference type="UniPathway" id="UPA00253">
    <property type="reaction ID" value="UER00328"/>
</dbReference>
<evidence type="ECO:0000256" key="7">
    <source>
        <dbReference type="ARBA" id="ARBA00023033"/>
    </source>
</evidence>
<evidence type="ECO:0000256" key="5">
    <source>
        <dbReference type="ARBA" id="ARBA00022857"/>
    </source>
</evidence>
<dbReference type="EMBL" id="PVTR01000002">
    <property type="protein sequence ID" value="PRY89693.1"/>
    <property type="molecule type" value="Genomic_DNA"/>
</dbReference>
<evidence type="ECO:0000313" key="11">
    <source>
        <dbReference type="EMBL" id="PRY89693.1"/>
    </source>
</evidence>
<dbReference type="SUPFAM" id="SSF51905">
    <property type="entry name" value="FAD/NAD(P)-binding domain"/>
    <property type="match status" value="1"/>
</dbReference>
<comment type="similarity">
    <text evidence="9">Belongs to the aromatic-ring hydroxylase family. KMO subfamily.</text>
</comment>
<keyword evidence="6 9" id="KW-0560">Oxidoreductase</keyword>
<feature type="domain" description="FAD-binding" evidence="10">
    <location>
        <begin position="31"/>
        <end position="357"/>
    </location>
</feature>
<proteinExistence type="inferred from homology"/>
<dbReference type="GO" id="GO:0071949">
    <property type="term" value="F:FAD binding"/>
    <property type="evidence" value="ECO:0007669"/>
    <property type="project" value="InterPro"/>
</dbReference>
<dbReference type="GO" id="GO:0019805">
    <property type="term" value="P:quinolinate biosynthetic process"/>
    <property type="evidence" value="ECO:0007669"/>
    <property type="project" value="UniProtKB-UniRule"/>
</dbReference>
<evidence type="ECO:0000256" key="1">
    <source>
        <dbReference type="ARBA" id="ARBA00001974"/>
    </source>
</evidence>
<comment type="catalytic activity">
    <reaction evidence="8 9">
        <text>L-kynurenine + NADPH + O2 + H(+) = 3-hydroxy-L-kynurenine + NADP(+) + H2O</text>
        <dbReference type="Rhea" id="RHEA:20545"/>
        <dbReference type="ChEBI" id="CHEBI:15377"/>
        <dbReference type="ChEBI" id="CHEBI:15378"/>
        <dbReference type="ChEBI" id="CHEBI:15379"/>
        <dbReference type="ChEBI" id="CHEBI:57783"/>
        <dbReference type="ChEBI" id="CHEBI:57959"/>
        <dbReference type="ChEBI" id="CHEBI:58125"/>
        <dbReference type="ChEBI" id="CHEBI:58349"/>
        <dbReference type="EC" id="1.14.13.9"/>
    </reaction>
</comment>
<evidence type="ECO:0000256" key="8">
    <source>
        <dbReference type="ARBA" id="ARBA00047818"/>
    </source>
</evidence>
<sequence>MYTDLPEYLNNPLKNLLKNKGNNLKPMKKNEISILGSGLIGSLLSIYLKKRGLKVDIYEKRADNRKGKYLEEGRSINMALSDRGWKALDDLGLTEKVKPLTIPMYGRQIHDEHGKTSFIPYGKEGQAIYSISRGRFNQLLMEEAEEVGVDIHFEHKIVDVNLRDHTLTVSNPEVEKETIASEVIIGSDGAYSALRNAMLKQVRFDYKQEYISHGYKELTIPATSEGEFALDPNALHIWPRGSFMLIALPNPDKSFTCTLFLPFEGKRVCFENIRDDRDLEGVFKTYFDDAYQIMPQLKKEYFDNPTSALINIECFPWMEHKALLIGDASHAMVPFYGQGMNCGFEDCYILDKLISKFGTNAWELVFAKFQKVRKPDTDAICQLAMDNFEEMKNVVSDPKFQIRKKIEARLHELYPLDWIPLYTMVTFSDIPYSEAYAQGKLQASIMDKVMADPLITQNWNKLDYEDIIDQLDKVKAV</sequence>
<keyword evidence="4 9" id="KW-0274">FAD</keyword>
<accession>A0A2T0WSL1</accession>
<dbReference type="PANTHER" id="PTHR46028">
    <property type="entry name" value="KYNURENINE 3-MONOOXYGENASE"/>
    <property type="match status" value="1"/>
</dbReference>
<dbReference type="PRINTS" id="PR00420">
    <property type="entry name" value="RNGMNOXGNASE"/>
</dbReference>
<comment type="pathway">
    <text evidence="9">Cofactor biosynthesis; NAD(+) biosynthesis; quinolinate from L-kynurenine: step 1/3.</text>
</comment>
<keyword evidence="12" id="KW-1185">Reference proteome</keyword>
<dbReference type="GO" id="GO:0070189">
    <property type="term" value="P:kynurenine metabolic process"/>
    <property type="evidence" value="ECO:0007669"/>
    <property type="project" value="TreeGrafter"/>
</dbReference>
<dbReference type="GO" id="GO:0009435">
    <property type="term" value="P:NAD+ biosynthetic process"/>
    <property type="evidence" value="ECO:0007669"/>
    <property type="project" value="UniProtKB-UniPathway"/>
</dbReference>
<comment type="cofactor">
    <cofactor evidence="1 9">
        <name>FAD</name>
        <dbReference type="ChEBI" id="CHEBI:57692"/>
    </cofactor>
</comment>
<keyword evidence="2 9" id="KW-0285">Flavoprotein</keyword>
<dbReference type="Pfam" id="PF01494">
    <property type="entry name" value="FAD_binding_3"/>
    <property type="match status" value="1"/>
</dbReference>
<keyword evidence="7 9" id="KW-0503">Monooxygenase</keyword>
<evidence type="ECO:0000256" key="6">
    <source>
        <dbReference type="ARBA" id="ARBA00023002"/>
    </source>
</evidence>
<dbReference type="InterPro" id="IPR036188">
    <property type="entry name" value="FAD/NAD-bd_sf"/>
</dbReference>